<comment type="caution">
    <text evidence="6">The sequence shown here is derived from an EMBL/GenBank/DDBJ whole genome shotgun (WGS) entry which is preliminary data.</text>
</comment>
<dbReference type="Proteomes" id="UP001620626">
    <property type="component" value="Unassembled WGS sequence"/>
</dbReference>
<accession>A0ABD2I7N5</accession>
<dbReference type="SUPFAM" id="SSF57850">
    <property type="entry name" value="RING/U-box"/>
    <property type="match status" value="1"/>
</dbReference>
<feature type="compositionally biased region" description="Polar residues" evidence="4">
    <location>
        <begin position="110"/>
        <end position="153"/>
    </location>
</feature>
<feature type="compositionally biased region" description="Low complexity" evidence="4">
    <location>
        <begin position="89"/>
        <end position="104"/>
    </location>
</feature>
<evidence type="ECO:0000259" key="5">
    <source>
        <dbReference type="PROSITE" id="PS50089"/>
    </source>
</evidence>
<name>A0ABD2I7N5_9BILA</name>
<evidence type="ECO:0000256" key="1">
    <source>
        <dbReference type="ARBA" id="ARBA00022771"/>
    </source>
</evidence>
<feature type="domain" description="RING-type" evidence="5">
    <location>
        <begin position="290"/>
        <end position="330"/>
    </location>
</feature>
<keyword evidence="1 3" id="KW-0479">Metal-binding</keyword>
<dbReference type="AlphaFoldDB" id="A0ABD2I7N5"/>
<keyword evidence="1 3" id="KW-0863">Zinc-finger</keyword>
<organism evidence="6 7">
    <name type="scientific">Heterodera trifolii</name>
    <dbReference type="NCBI Taxonomy" id="157864"/>
    <lineage>
        <taxon>Eukaryota</taxon>
        <taxon>Metazoa</taxon>
        <taxon>Ecdysozoa</taxon>
        <taxon>Nematoda</taxon>
        <taxon>Chromadorea</taxon>
        <taxon>Rhabditida</taxon>
        <taxon>Tylenchina</taxon>
        <taxon>Tylenchomorpha</taxon>
        <taxon>Tylenchoidea</taxon>
        <taxon>Heteroderidae</taxon>
        <taxon>Heteroderinae</taxon>
        <taxon>Heterodera</taxon>
    </lineage>
</organism>
<dbReference type="Pfam" id="PF13920">
    <property type="entry name" value="zf-C3HC4_3"/>
    <property type="match status" value="1"/>
</dbReference>
<evidence type="ECO:0000313" key="6">
    <source>
        <dbReference type="EMBL" id="KAL3073967.1"/>
    </source>
</evidence>
<keyword evidence="2" id="KW-0862">Zinc</keyword>
<gene>
    <name evidence="6" type="ORF">niasHT_039521</name>
</gene>
<sequence length="341" mass="38310">MSDTNSNAVRELRRALYEQQRTIFILRSQLVDQRAVVLQNLTRLETIEGYMGNNRGERFRPRFSPIAGVELGQLGRRLEMRERRRQNQADGTSNNAAGSSASGRNEGENDPSSDSAPGTSGNLPPTPLSSRTAATSVQQNGTLGDGQGTSQNGDAAENGPGPNGILEAHMNRARVRMVRDEMVHRALQQQIEHQHQYLLQQQQREQAARQQHIREQLDEADQLHEQILEAENDENQDPAEQQQQQQRQIMQQQLYERNVRLQLREGRRFSSGAASSLVVPPAQLYWERECLICTELPANFYNRGCGHVCLCSACAVNCVLHKIATCILCRAPVNGIYAFVR</sequence>
<dbReference type="InterPro" id="IPR001841">
    <property type="entry name" value="Znf_RING"/>
</dbReference>
<dbReference type="GO" id="GO:0008270">
    <property type="term" value="F:zinc ion binding"/>
    <property type="evidence" value="ECO:0007669"/>
    <property type="project" value="UniProtKB-KW"/>
</dbReference>
<evidence type="ECO:0000313" key="7">
    <source>
        <dbReference type="Proteomes" id="UP001620626"/>
    </source>
</evidence>
<dbReference type="Gene3D" id="3.30.40.10">
    <property type="entry name" value="Zinc/RING finger domain, C3HC4 (zinc finger)"/>
    <property type="match status" value="1"/>
</dbReference>
<dbReference type="EMBL" id="JBICBT010001303">
    <property type="protein sequence ID" value="KAL3073967.1"/>
    <property type="molecule type" value="Genomic_DNA"/>
</dbReference>
<reference evidence="6 7" key="1">
    <citation type="submission" date="2024-10" db="EMBL/GenBank/DDBJ databases">
        <authorList>
            <person name="Kim D."/>
        </authorList>
    </citation>
    <scope>NUCLEOTIDE SEQUENCE [LARGE SCALE GENOMIC DNA]</scope>
    <source>
        <strain evidence="6">BH-2024</strain>
    </source>
</reference>
<dbReference type="PROSITE" id="PS50089">
    <property type="entry name" value="ZF_RING_2"/>
    <property type="match status" value="1"/>
</dbReference>
<protein>
    <recommendedName>
        <fullName evidence="5">RING-type domain-containing protein</fullName>
    </recommendedName>
</protein>
<evidence type="ECO:0000256" key="3">
    <source>
        <dbReference type="PROSITE-ProRule" id="PRU00175"/>
    </source>
</evidence>
<dbReference type="InterPro" id="IPR013083">
    <property type="entry name" value="Znf_RING/FYVE/PHD"/>
</dbReference>
<proteinExistence type="predicted"/>
<feature type="region of interest" description="Disordered" evidence="4">
    <location>
        <begin position="83"/>
        <end position="166"/>
    </location>
</feature>
<keyword evidence="7" id="KW-1185">Reference proteome</keyword>
<evidence type="ECO:0000256" key="2">
    <source>
        <dbReference type="ARBA" id="ARBA00022833"/>
    </source>
</evidence>
<evidence type="ECO:0000256" key="4">
    <source>
        <dbReference type="SAM" id="MobiDB-lite"/>
    </source>
</evidence>